<dbReference type="STRING" id="906968.Trebr_1581"/>
<keyword evidence="3" id="KW-1185">Reference proteome</keyword>
<dbReference type="InterPro" id="IPR000836">
    <property type="entry name" value="PRTase_dom"/>
</dbReference>
<dbReference type="HOGENOM" id="CLU_054549_0_0_12"/>
<dbReference type="OrthoDB" id="9779910at2"/>
<accession>F4LPK8</accession>
<protein>
    <submittedName>
        <fullName evidence="2">Phosphoribosyltransferase</fullName>
    </submittedName>
</protein>
<dbReference type="GO" id="GO:0016757">
    <property type="term" value="F:glycosyltransferase activity"/>
    <property type="evidence" value="ECO:0007669"/>
    <property type="project" value="UniProtKB-KW"/>
</dbReference>
<evidence type="ECO:0000256" key="1">
    <source>
        <dbReference type="ARBA" id="ARBA00008007"/>
    </source>
</evidence>
<dbReference type="AlphaFoldDB" id="F4LPK8"/>
<evidence type="ECO:0000313" key="3">
    <source>
        <dbReference type="Proteomes" id="UP000006546"/>
    </source>
</evidence>
<comment type="similarity">
    <text evidence="1">Belongs to the ComF/GntX family.</text>
</comment>
<dbReference type="eggNOG" id="COG1040">
    <property type="taxonomic scope" value="Bacteria"/>
</dbReference>
<dbReference type="Gene3D" id="3.40.50.2020">
    <property type="match status" value="1"/>
</dbReference>
<dbReference type="InterPro" id="IPR051910">
    <property type="entry name" value="ComF/GntX_DNA_util-trans"/>
</dbReference>
<dbReference type="Proteomes" id="UP000006546">
    <property type="component" value="Chromosome"/>
</dbReference>
<sequence length="261" mass="29100">MTFSAALFRAESFFGTAARRLLSFLCERYTCVYCGAPVVSSVVCDSCAAEKLLVWTPTFSEAGRRLRCRVCGIELLSERDVCMRCRETPLLAHTERVFPVHTYVLRKKDLLVLWKIRGVRQLSALFAEVVAGVLSTELCDGAVLPIVPVPPRPGKIRKCGWDQIADLCRFLKLKYGFPILPLLERRSAEQQKTLNRSQRLLNLGKSYAADARALRRCKSVPEAVVLLDDILTTGVTLETCAAVLQSVGVKRVFACTLFIVD</sequence>
<dbReference type="KEGG" id="tbe:Trebr_1581"/>
<dbReference type="RefSeq" id="WP_013758709.1">
    <property type="nucleotide sequence ID" value="NC_015500.1"/>
</dbReference>
<dbReference type="EMBL" id="CP002696">
    <property type="protein sequence ID" value="AEE17004.1"/>
    <property type="molecule type" value="Genomic_DNA"/>
</dbReference>
<keyword evidence="2" id="KW-0328">Glycosyltransferase</keyword>
<name>F4LPK8_TREBD</name>
<dbReference type="CDD" id="cd06223">
    <property type="entry name" value="PRTases_typeI"/>
    <property type="match status" value="1"/>
</dbReference>
<keyword evidence="2" id="KW-0808">Transferase</keyword>
<dbReference type="PANTHER" id="PTHR47505">
    <property type="entry name" value="DNA UTILIZATION PROTEIN YHGH"/>
    <property type="match status" value="1"/>
</dbReference>
<evidence type="ECO:0000313" key="2">
    <source>
        <dbReference type="EMBL" id="AEE17004.1"/>
    </source>
</evidence>
<proteinExistence type="inferred from homology"/>
<gene>
    <name evidence="2" type="ordered locus">Trebr_1581</name>
</gene>
<dbReference type="PANTHER" id="PTHR47505:SF1">
    <property type="entry name" value="DNA UTILIZATION PROTEIN YHGH"/>
    <property type="match status" value="1"/>
</dbReference>
<organism evidence="2 3">
    <name type="scientific">Treponema brennaborense (strain DSM 12168 / CIP 105900 / DD5/3)</name>
    <dbReference type="NCBI Taxonomy" id="906968"/>
    <lineage>
        <taxon>Bacteria</taxon>
        <taxon>Pseudomonadati</taxon>
        <taxon>Spirochaetota</taxon>
        <taxon>Spirochaetia</taxon>
        <taxon>Spirochaetales</taxon>
        <taxon>Treponemataceae</taxon>
        <taxon>Treponema</taxon>
    </lineage>
</organism>
<dbReference type="InterPro" id="IPR029057">
    <property type="entry name" value="PRTase-like"/>
</dbReference>
<dbReference type="SUPFAM" id="SSF53271">
    <property type="entry name" value="PRTase-like"/>
    <property type="match status" value="1"/>
</dbReference>
<reference evidence="3" key="1">
    <citation type="submission" date="2011-04" db="EMBL/GenBank/DDBJ databases">
        <title>The complete genome of Treponema brennaborense DSM 12168.</title>
        <authorList>
            <person name="Lucas S."/>
            <person name="Han J."/>
            <person name="Lapidus A."/>
            <person name="Bruce D."/>
            <person name="Goodwin L."/>
            <person name="Pitluck S."/>
            <person name="Peters L."/>
            <person name="Kyrpides N."/>
            <person name="Mavromatis K."/>
            <person name="Ivanova N."/>
            <person name="Mikhailova N."/>
            <person name="Pagani I."/>
            <person name="Teshima H."/>
            <person name="Detter J.C."/>
            <person name="Tapia R."/>
            <person name="Han C."/>
            <person name="Land M."/>
            <person name="Hauser L."/>
            <person name="Markowitz V."/>
            <person name="Cheng J.-F."/>
            <person name="Hugenholtz P."/>
            <person name="Woyke T."/>
            <person name="Wu D."/>
            <person name="Gronow S."/>
            <person name="Wellnitz S."/>
            <person name="Brambilla E."/>
            <person name="Klenk H.-P."/>
            <person name="Eisen J.A."/>
        </authorList>
    </citation>
    <scope>NUCLEOTIDE SEQUENCE [LARGE SCALE GENOMIC DNA]</scope>
    <source>
        <strain evidence="3">DSM 12168 / CIP 105900 / DD5/3</strain>
    </source>
</reference>